<keyword evidence="3" id="KW-1185">Reference proteome</keyword>
<protein>
    <recommendedName>
        <fullName evidence="1">TnsA endonuclease N-terminal domain-containing protein</fullName>
    </recommendedName>
</protein>
<dbReference type="InterPro" id="IPR048000">
    <property type="entry name" value="TnsA-like"/>
</dbReference>
<dbReference type="EMBL" id="BAAANS010000129">
    <property type="protein sequence ID" value="GAA2126817.1"/>
    <property type="molecule type" value="Genomic_DNA"/>
</dbReference>
<proteinExistence type="predicted"/>
<sequence length="261" mass="29826">MDLWGSRQAGDAVGEPAHALDRDALAGFELDFSVDGVRHRGPLRTNWDVRFETVEPVREFSWHKFARGFAGWYYSATVRDHVGYESWLERDRLILLDRDPEVTAIASQPFWLHWHDGVRMRRHAPDYFVRLADGRARVVDVRAEDDMDEATRESFAATEHACRAVGWDFAVVGRLDPVFMANVRWLHRYRRARCGRPAEVADRLLEVFREPKGLWEGAGLVGDRLEVLPVLFHLLWSGALVTDLVGGLMAADSLVWTEGSE</sequence>
<organism evidence="2 3">
    <name type="scientific">Kitasatospora saccharophila</name>
    <dbReference type="NCBI Taxonomy" id="407973"/>
    <lineage>
        <taxon>Bacteria</taxon>
        <taxon>Bacillati</taxon>
        <taxon>Actinomycetota</taxon>
        <taxon>Actinomycetes</taxon>
        <taxon>Kitasatosporales</taxon>
        <taxon>Streptomycetaceae</taxon>
        <taxon>Kitasatospora</taxon>
    </lineage>
</organism>
<reference evidence="3" key="1">
    <citation type="journal article" date="2019" name="Int. J. Syst. Evol. Microbiol.">
        <title>The Global Catalogue of Microorganisms (GCM) 10K type strain sequencing project: providing services to taxonomists for standard genome sequencing and annotation.</title>
        <authorList>
            <consortium name="The Broad Institute Genomics Platform"/>
            <consortium name="The Broad Institute Genome Sequencing Center for Infectious Disease"/>
            <person name="Wu L."/>
            <person name="Ma J."/>
        </authorList>
    </citation>
    <scope>NUCLEOTIDE SEQUENCE [LARGE SCALE GENOMIC DNA]</scope>
    <source>
        <strain evidence="3">JCM 14559</strain>
    </source>
</reference>
<dbReference type="Proteomes" id="UP001500897">
    <property type="component" value="Unassembled WGS sequence"/>
</dbReference>
<feature type="domain" description="TnsA endonuclease N-terminal" evidence="1">
    <location>
        <begin position="99"/>
        <end position="172"/>
    </location>
</feature>
<dbReference type="InterPro" id="IPR014833">
    <property type="entry name" value="TnsA_N"/>
</dbReference>
<gene>
    <name evidence="2" type="ORF">GCM10009759_79330</name>
</gene>
<accession>A0ABP5K8N9</accession>
<evidence type="ECO:0000313" key="3">
    <source>
        <dbReference type="Proteomes" id="UP001500897"/>
    </source>
</evidence>
<evidence type="ECO:0000259" key="1">
    <source>
        <dbReference type="Pfam" id="PF08722"/>
    </source>
</evidence>
<comment type="caution">
    <text evidence="2">The sequence shown here is derived from an EMBL/GenBank/DDBJ whole genome shotgun (WGS) entry which is preliminary data.</text>
</comment>
<dbReference type="NCBIfam" id="NF033179">
    <property type="entry name" value="TnsA_like_Actin"/>
    <property type="match status" value="1"/>
</dbReference>
<name>A0ABP5K8N9_9ACTN</name>
<evidence type="ECO:0000313" key="2">
    <source>
        <dbReference type="EMBL" id="GAA2126817.1"/>
    </source>
</evidence>
<dbReference type="RefSeq" id="WP_380273064.1">
    <property type="nucleotide sequence ID" value="NZ_BAAANS010000129.1"/>
</dbReference>
<dbReference type="Pfam" id="PF08722">
    <property type="entry name" value="Tn7_TnsA-like_N"/>
    <property type="match status" value="1"/>
</dbReference>